<reference evidence="1 2" key="1">
    <citation type="journal article" date="2020" name="Nature">
        <title>Six reference-quality genomes reveal evolution of bat adaptations.</title>
        <authorList>
            <person name="Jebb D."/>
            <person name="Huang Z."/>
            <person name="Pippel M."/>
            <person name="Hughes G.M."/>
            <person name="Lavrichenko K."/>
            <person name="Devanna P."/>
            <person name="Winkler S."/>
            <person name="Jermiin L.S."/>
            <person name="Skirmuntt E.C."/>
            <person name="Katzourakis A."/>
            <person name="Burkitt-Gray L."/>
            <person name="Ray D.A."/>
            <person name="Sullivan K.A.M."/>
            <person name="Roscito J.G."/>
            <person name="Kirilenko B.M."/>
            <person name="Davalos L.M."/>
            <person name="Corthals A.P."/>
            <person name="Power M.L."/>
            <person name="Jones G."/>
            <person name="Ransome R.D."/>
            <person name="Dechmann D.K.N."/>
            <person name="Locatelli A.G."/>
            <person name="Puechmaille S.J."/>
            <person name="Fedrigo O."/>
            <person name="Jarvis E.D."/>
            <person name="Hiller M."/>
            <person name="Vernes S.C."/>
            <person name="Myers E.W."/>
            <person name="Teeling E.C."/>
        </authorList>
    </citation>
    <scope>NUCLEOTIDE SEQUENCE [LARGE SCALE GENOMIC DNA]</scope>
    <source>
        <strain evidence="1">Bat1K_MPI-CBG_1</strain>
    </source>
</reference>
<organism evidence="1 2">
    <name type="scientific">Phyllostomus discolor</name>
    <name type="common">pale spear-nosed bat</name>
    <dbReference type="NCBI Taxonomy" id="89673"/>
    <lineage>
        <taxon>Eukaryota</taxon>
        <taxon>Metazoa</taxon>
        <taxon>Chordata</taxon>
        <taxon>Craniata</taxon>
        <taxon>Vertebrata</taxon>
        <taxon>Euteleostomi</taxon>
        <taxon>Mammalia</taxon>
        <taxon>Eutheria</taxon>
        <taxon>Laurasiatheria</taxon>
        <taxon>Chiroptera</taxon>
        <taxon>Yangochiroptera</taxon>
        <taxon>Phyllostomidae</taxon>
        <taxon>Phyllostominae</taxon>
        <taxon>Phyllostomus</taxon>
    </lineage>
</organism>
<evidence type="ECO:0000313" key="2">
    <source>
        <dbReference type="Proteomes" id="UP000664940"/>
    </source>
</evidence>
<proteinExistence type="predicted"/>
<protein>
    <submittedName>
        <fullName evidence="1">Uncharacterized protein</fullName>
    </submittedName>
</protein>
<evidence type="ECO:0000313" key="1">
    <source>
        <dbReference type="EMBL" id="KAF6104288.1"/>
    </source>
</evidence>
<sequence length="139" mass="15789">MDDENEEPVLQEKRSSCTEASLWLNPLRTQRCQCFSLCACMFSLLLVGRQRSTTEYRTTTVGNHKKVPTGHETEAWRDYFLAKPIGLLLMCDFSMPQKRWYGSNHCPLQFSFSKSHHGFSVHSIKQDGSANGITVVCAP</sequence>
<accession>A0A834A3U3</accession>
<gene>
    <name evidence="1" type="ORF">HJG60_011267</name>
</gene>
<dbReference type="EMBL" id="JABVXQ010000006">
    <property type="protein sequence ID" value="KAF6104288.1"/>
    <property type="molecule type" value="Genomic_DNA"/>
</dbReference>
<dbReference type="AlphaFoldDB" id="A0A834A3U3"/>
<comment type="caution">
    <text evidence="1">The sequence shown here is derived from an EMBL/GenBank/DDBJ whole genome shotgun (WGS) entry which is preliminary data.</text>
</comment>
<name>A0A834A3U3_9CHIR</name>
<dbReference type="Proteomes" id="UP000664940">
    <property type="component" value="Unassembled WGS sequence"/>
</dbReference>